<proteinExistence type="inferred from homology"/>
<protein>
    <recommendedName>
        <fullName evidence="11">G-protein coupled receptors family 1 profile domain-containing protein</fullName>
    </recommendedName>
</protein>
<dbReference type="InterPro" id="IPR017452">
    <property type="entry name" value="GPCR_Rhodpsn_7TM"/>
</dbReference>
<dbReference type="CDD" id="cd00637">
    <property type="entry name" value="7tm_classA_rhodopsin-like"/>
    <property type="match status" value="1"/>
</dbReference>
<accession>A0A9N9X4D6</accession>
<keyword evidence="5 10" id="KW-1133">Transmembrane helix</keyword>
<keyword evidence="7 10" id="KW-0472">Membrane</keyword>
<evidence type="ECO:0000256" key="3">
    <source>
        <dbReference type="ARBA" id="ARBA00022475"/>
    </source>
</evidence>
<organism evidence="12 13">
    <name type="scientific">Phaedon cochleariae</name>
    <name type="common">Mustard beetle</name>
    <dbReference type="NCBI Taxonomy" id="80249"/>
    <lineage>
        <taxon>Eukaryota</taxon>
        <taxon>Metazoa</taxon>
        <taxon>Ecdysozoa</taxon>
        <taxon>Arthropoda</taxon>
        <taxon>Hexapoda</taxon>
        <taxon>Insecta</taxon>
        <taxon>Pterygota</taxon>
        <taxon>Neoptera</taxon>
        <taxon>Endopterygota</taxon>
        <taxon>Coleoptera</taxon>
        <taxon>Polyphaga</taxon>
        <taxon>Cucujiformia</taxon>
        <taxon>Chrysomeloidea</taxon>
        <taxon>Chrysomelidae</taxon>
        <taxon>Chrysomelinae</taxon>
        <taxon>Chrysomelini</taxon>
        <taxon>Phaedon</taxon>
    </lineage>
</organism>
<keyword evidence="6" id="KW-0297">G-protein coupled receptor</keyword>
<evidence type="ECO:0000259" key="11">
    <source>
        <dbReference type="PROSITE" id="PS50262"/>
    </source>
</evidence>
<dbReference type="SUPFAM" id="SSF81321">
    <property type="entry name" value="Family A G protein-coupled receptor-like"/>
    <property type="match status" value="1"/>
</dbReference>
<evidence type="ECO:0000256" key="1">
    <source>
        <dbReference type="ARBA" id="ARBA00004651"/>
    </source>
</evidence>
<dbReference type="GO" id="GO:0004930">
    <property type="term" value="F:G protein-coupled receptor activity"/>
    <property type="evidence" value="ECO:0007669"/>
    <property type="project" value="UniProtKB-KW"/>
</dbReference>
<dbReference type="PROSITE" id="PS50262">
    <property type="entry name" value="G_PROTEIN_RECEP_F1_2"/>
    <property type="match status" value="1"/>
</dbReference>
<dbReference type="EMBL" id="OU896711">
    <property type="protein sequence ID" value="CAG9822314.1"/>
    <property type="molecule type" value="Genomic_DNA"/>
</dbReference>
<evidence type="ECO:0000256" key="2">
    <source>
        <dbReference type="ARBA" id="ARBA00010663"/>
    </source>
</evidence>
<evidence type="ECO:0000256" key="10">
    <source>
        <dbReference type="SAM" id="Phobius"/>
    </source>
</evidence>
<evidence type="ECO:0000313" key="12">
    <source>
        <dbReference type="EMBL" id="CAG9822314.1"/>
    </source>
</evidence>
<feature type="transmembrane region" description="Helical" evidence="10">
    <location>
        <begin position="208"/>
        <end position="227"/>
    </location>
</feature>
<reference evidence="12" key="2">
    <citation type="submission" date="2022-10" db="EMBL/GenBank/DDBJ databases">
        <authorList>
            <consortium name="ENA_rothamsted_submissions"/>
            <consortium name="culmorum"/>
            <person name="King R."/>
        </authorList>
    </citation>
    <scope>NUCLEOTIDE SEQUENCE</scope>
</reference>
<keyword evidence="8" id="KW-0675">Receptor</keyword>
<keyword evidence="13" id="KW-1185">Reference proteome</keyword>
<dbReference type="InterPro" id="IPR000276">
    <property type="entry name" value="GPCR_Rhodpsn"/>
</dbReference>
<keyword evidence="4 10" id="KW-0812">Transmembrane</keyword>
<comment type="similarity">
    <text evidence="2">Belongs to the G-protein coupled receptor 1 family.</text>
</comment>
<feature type="domain" description="G-protein coupled receptors family 1 profile" evidence="11">
    <location>
        <begin position="55"/>
        <end position="338"/>
    </location>
</feature>
<evidence type="ECO:0000313" key="13">
    <source>
        <dbReference type="Proteomes" id="UP001153737"/>
    </source>
</evidence>
<feature type="transmembrane region" description="Helical" evidence="10">
    <location>
        <begin position="155"/>
        <end position="176"/>
    </location>
</feature>
<evidence type="ECO:0000256" key="7">
    <source>
        <dbReference type="ARBA" id="ARBA00023136"/>
    </source>
</evidence>
<dbReference type="InterPro" id="IPR050569">
    <property type="entry name" value="TAAR"/>
</dbReference>
<feature type="transmembrane region" description="Helical" evidence="10">
    <location>
        <begin position="271"/>
        <end position="291"/>
    </location>
</feature>
<dbReference type="PANTHER" id="PTHR24249">
    <property type="entry name" value="HISTAMINE RECEPTOR-RELATED G-PROTEIN COUPLED RECEPTOR"/>
    <property type="match status" value="1"/>
</dbReference>
<dbReference type="Proteomes" id="UP001153737">
    <property type="component" value="Chromosome 5"/>
</dbReference>
<evidence type="ECO:0000256" key="9">
    <source>
        <dbReference type="ARBA" id="ARBA00023224"/>
    </source>
</evidence>
<dbReference type="Gene3D" id="1.20.1070.10">
    <property type="entry name" value="Rhodopsin 7-helix transmembrane proteins"/>
    <property type="match status" value="1"/>
</dbReference>
<reference evidence="12" key="1">
    <citation type="submission" date="2022-01" db="EMBL/GenBank/DDBJ databases">
        <authorList>
            <person name="King R."/>
        </authorList>
    </citation>
    <scope>NUCLEOTIDE SEQUENCE</scope>
</reference>
<evidence type="ECO:0000256" key="5">
    <source>
        <dbReference type="ARBA" id="ARBA00022989"/>
    </source>
</evidence>
<feature type="transmembrane region" description="Helical" evidence="10">
    <location>
        <begin position="42"/>
        <end position="66"/>
    </location>
</feature>
<dbReference type="PANTHER" id="PTHR24249:SF418">
    <property type="entry name" value="G-PROTEIN COUPLED RECEPTORS FAMILY 1 PROFILE DOMAIN-CONTAINING PROTEIN"/>
    <property type="match status" value="1"/>
</dbReference>
<sequence length="377" mass="42663">METSIMNTTDLFEEFQFTNETTNYINSTSSDSAYENIEQICISILLVCCLLAMCINCVVIISVNWITNSMSPNLKISISLAIADVVSSSMTGLVLLLDKFEVEPRQMGVFPSLIELVRLSGIVITVLHLLALSFNHYIGILKPLHYNVIVTKRKVTTVIVILWVLPVVVLVVLSTVENNGVLLEDIRDNTCTVEVFSTFAARLSYSTLFFFPVVLMVFCYTHILMAVRKQRNRWKDLSRSGSSRAKGRNVNSQKLTREQARLQGSIKAIHTTLLILGSCFVGWMPALLFYITTCNEDCPINGEALNALNNDYKYEVLSLRLIENMLVIMKMFANPIIYTIRIKEIKSESRESKAKKTAVLKKTYVEEFVTRACDKEY</sequence>
<evidence type="ECO:0000256" key="6">
    <source>
        <dbReference type="ARBA" id="ARBA00023040"/>
    </source>
</evidence>
<keyword evidence="9" id="KW-0807">Transducer</keyword>
<dbReference type="OrthoDB" id="9894375at2759"/>
<dbReference type="Pfam" id="PF00001">
    <property type="entry name" value="7tm_1"/>
    <property type="match status" value="1"/>
</dbReference>
<dbReference type="GO" id="GO:0005886">
    <property type="term" value="C:plasma membrane"/>
    <property type="evidence" value="ECO:0007669"/>
    <property type="project" value="UniProtKB-SubCell"/>
</dbReference>
<evidence type="ECO:0000256" key="8">
    <source>
        <dbReference type="ARBA" id="ARBA00023170"/>
    </source>
</evidence>
<gene>
    <name evidence="12" type="ORF">PHAECO_LOCUS9229</name>
</gene>
<evidence type="ECO:0000256" key="4">
    <source>
        <dbReference type="ARBA" id="ARBA00022692"/>
    </source>
</evidence>
<dbReference type="PRINTS" id="PR00237">
    <property type="entry name" value="GPCRRHODOPSN"/>
</dbReference>
<dbReference type="AlphaFoldDB" id="A0A9N9X4D6"/>
<keyword evidence="3" id="KW-1003">Cell membrane</keyword>
<feature type="transmembrane region" description="Helical" evidence="10">
    <location>
        <begin position="116"/>
        <end position="134"/>
    </location>
</feature>
<comment type="subcellular location">
    <subcellularLocation>
        <location evidence="1">Cell membrane</location>
        <topology evidence="1">Multi-pass membrane protein</topology>
    </subcellularLocation>
</comment>
<name>A0A9N9X4D6_PHACE</name>